<evidence type="ECO:0000259" key="5">
    <source>
        <dbReference type="Pfam" id="PF16188"/>
    </source>
</evidence>
<dbReference type="Pfam" id="PF00557">
    <property type="entry name" value="Peptidase_M24"/>
    <property type="match status" value="1"/>
</dbReference>
<name>A0A6J0C3Z5_NEOLC</name>
<dbReference type="Gene3D" id="3.40.350.10">
    <property type="entry name" value="Creatinase/prolidase N-terminal domain"/>
    <property type="match status" value="2"/>
</dbReference>
<dbReference type="Pfam" id="PF16189">
    <property type="entry name" value="Creatinase_N_2"/>
    <property type="match status" value="1"/>
</dbReference>
<dbReference type="GeneID" id="107225301"/>
<feature type="region of interest" description="Disordered" evidence="2">
    <location>
        <begin position="1"/>
        <end position="20"/>
    </location>
</feature>
<dbReference type="InterPro" id="IPR033740">
    <property type="entry name" value="Pept_M24B"/>
</dbReference>
<sequence>MTGYEEDRDEKDEKMTTRNGATKLKKLRDLLRTATVGTDKKGIDAYIVGSEDSHQSEYLAPKDQRRSFISGFSGSAGMAIITQDQALLWTDGRYFAQATKELDPPEAWTLMKEGVAGTPTQGSWLASNLSANSNVAVDPNLISNMAWSAINASLVAAGHSFLALEKNFVDLVWGPDKPGMPSNKIVAQPLKYTGKTAGEKVGLCRKAMREESVTTLVVTALDEVAYLLNWRGSDIHYNPVFFAYVVVTLDELHIFVDELKLTQEARQQLKDEGVDPQYHPYDTIGTYLKERSTASDEKTWISNSSSYALHSNCGSGEMHNKLHTNITPICIMKAIKNPTEIEGMKKAHLKDGVALVKYFAWLEEMVKSGESPVTELSGAAQLEKFRAEQADFIGPSFSTISAVGPHGAIIHYAPSPETDTPINDREFYLCDSGGQYRDGTTDVTRTVHFGSPTAFERECFTRVFKGQCALASAIFPTMIKGNYLDILARKSLWEVGLDYLHGTAHGVGAYLNVHEGPMGISWRPHPDDPGLQVGMFLSNEPGYYEDEKFGIRLEDIEVIVETATPYNFKSRGFLTFECVTLVPIQSNLLDTSLLTDQEIAYLNCYHAECLKKVGPLLQGEANRQALSWLRRATVPITR</sequence>
<dbReference type="CDD" id="cd01085">
    <property type="entry name" value="APP"/>
    <property type="match status" value="1"/>
</dbReference>
<keyword evidence="7 8" id="KW-0378">Hydrolase</keyword>
<feature type="compositionally biased region" description="Acidic residues" evidence="2">
    <location>
        <begin position="1"/>
        <end position="10"/>
    </location>
</feature>
<dbReference type="SUPFAM" id="SSF53092">
    <property type="entry name" value="Creatinase/prolidase N-terminal domain"/>
    <property type="match status" value="2"/>
</dbReference>
<dbReference type="InterPro" id="IPR000587">
    <property type="entry name" value="Creatinase_N"/>
</dbReference>
<feature type="domain" description="Peptidase M24 C-terminal" evidence="5">
    <location>
        <begin position="572"/>
        <end position="636"/>
    </location>
</feature>
<dbReference type="PANTHER" id="PTHR43763:SF20">
    <property type="entry name" value="XAA-PRO AMINOPEPTIDASE APEPP"/>
    <property type="match status" value="1"/>
</dbReference>
<evidence type="ECO:0000313" key="6">
    <source>
        <dbReference type="Proteomes" id="UP000829291"/>
    </source>
</evidence>
<dbReference type="InterPro" id="IPR032416">
    <property type="entry name" value="Peptidase_M24_C"/>
</dbReference>
<comment type="similarity">
    <text evidence="1">Belongs to the peptidase M24B family.</text>
</comment>
<dbReference type="InterPro" id="IPR050422">
    <property type="entry name" value="X-Pro_aminopeptidase_P"/>
</dbReference>
<feature type="domain" description="Creatinase N-terminal" evidence="4">
    <location>
        <begin position="39"/>
        <end position="151"/>
    </location>
</feature>
<evidence type="ECO:0000256" key="1">
    <source>
        <dbReference type="ARBA" id="ARBA00008766"/>
    </source>
</evidence>
<accession>A0A6J0C3Z5</accession>
<keyword evidence="7 8" id="KW-0645">Protease</keyword>
<reference evidence="7 8" key="1">
    <citation type="submission" date="2025-05" db="UniProtKB">
        <authorList>
            <consortium name="RefSeq"/>
        </authorList>
    </citation>
    <scope>IDENTIFICATION</scope>
    <source>
        <tissue evidence="7 8">Thorax and Abdomen</tissue>
    </source>
</reference>
<dbReference type="GO" id="GO:0070006">
    <property type="term" value="F:metalloaminopeptidase activity"/>
    <property type="evidence" value="ECO:0007669"/>
    <property type="project" value="InterPro"/>
</dbReference>
<dbReference type="Pfam" id="PF16188">
    <property type="entry name" value="Peptidase_M24_C"/>
    <property type="match status" value="1"/>
</dbReference>
<keyword evidence="7 8" id="KW-0031">Aminopeptidase</keyword>
<evidence type="ECO:0000259" key="3">
    <source>
        <dbReference type="Pfam" id="PF00557"/>
    </source>
</evidence>
<feature type="domain" description="Peptidase M24" evidence="3">
    <location>
        <begin position="342"/>
        <end position="559"/>
    </location>
</feature>
<keyword evidence="6" id="KW-1185">Reference proteome</keyword>
<dbReference type="GO" id="GO:0005737">
    <property type="term" value="C:cytoplasm"/>
    <property type="evidence" value="ECO:0007669"/>
    <property type="project" value="UniProtKB-ARBA"/>
</dbReference>
<evidence type="ECO:0000256" key="2">
    <source>
        <dbReference type="SAM" id="MobiDB-lite"/>
    </source>
</evidence>
<dbReference type="Gene3D" id="3.90.230.10">
    <property type="entry name" value="Creatinase/methionine aminopeptidase superfamily"/>
    <property type="match status" value="1"/>
</dbReference>
<evidence type="ECO:0000313" key="8">
    <source>
        <dbReference type="RefSeq" id="XP_046600484.1"/>
    </source>
</evidence>
<dbReference type="AlphaFoldDB" id="A0A6J0C3Z5"/>
<dbReference type="InterPro" id="IPR000994">
    <property type="entry name" value="Pept_M24"/>
</dbReference>
<dbReference type="InterPro" id="IPR029149">
    <property type="entry name" value="Creatin/AminoP/Spt16_N"/>
</dbReference>
<gene>
    <name evidence="7 8" type="primary">LOC107225301</name>
</gene>
<dbReference type="Proteomes" id="UP000829291">
    <property type="component" value="Chromosome 6"/>
</dbReference>
<dbReference type="RefSeq" id="XP_046600484.1">
    <property type="nucleotide sequence ID" value="XM_046744528.1"/>
</dbReference>
<evidence type="ECO:0000259" key="4">
    <source>
        <dbReference type="Pfam" id="PF01321"/>
    </source>
</evidence>
<dbReference type="GO" id="GO:0046872">
    <property type="term" value="F:metal ion binding"/>
    <property type="evidence" value="ECO:0007669"/>
    <property type="project" value="UniProtKB-KW"/>
</dbReference>
<dbReference type="OrthoDB" id="9995434at2759"/>
<evidence type="ECO:0000313" key="7">
    <source>
        <dbReference type="RefSeq" id="XP_015521210.2"/>
    </source>
</evidence>
<dbReference type="InterPro" id="IPR036005">
    <property type="entry name" value="Creatinase/aminopeptidase-like"/>
</dbReference>
<dbReference type="Pfam" id="PF01321">
    <property type="entry name" value="Creatinase_N"/>
    <property type="match status" value="1"/>
</dbReference>
<protein>
    <submittedName>
        <fullName evidence="7 8">Xaa-Pro aminopeptidase ApepP isoform X1</fullName>
    </submittedName>
</protein>
<dbReference type="SUPFAM" id="SSF55920">
    <property type="entry name" value="Creatinase/aminopeptidase"/>
    <property type="match status" value="1"/>
</dbReference>
<organism evidence="6 7">
    <name type="scientific">Neodiprion lecontei</name>
    <name type="common">Redheaded pine sawfly</name>
    <dbReference type="NCBI Taxonomy" id="441921"/>
    <lineage>
        <taxon>Eukaryota</taxon>
        <taxon>Metazoa</taxon>
        <taxon>Ecdysozoa</taxon>
        <taxon>Arthropoda</taxon>
        <taxon>Hexapoda</taxon>
        <taxon>Insecta</taxon>
        <taxon>Pterygota</taxon>
        <taxon>Neoptera</taxon>
        <taxon>Endopterygota</taxon>
        <taxon>Hymenoptera</taxon>
        <taxon>Tenthredinoidea</taxon>
        <taxon>Diprionidae</taxon>
        <taxon>Diprioninae</taxon>
        <taxon>Neodiprion</taxon>
    </lineage>
</organism>
<proteinExistence type="inferred from homology"/>
<dbReference type="RefSeq" id="XP_015521210.2">
    <property type="nucleotide sequence ID" value="XM_015665724.2"/>
</dbReference>
<dbReference type="PANTHER" id="PTHR43763">
    <property type="entry name" value="XAA-PRO AMINOPEPTIDASE 1"/>
    <property type="match status" value="1"/>
</dbReference>